<evidence type="ECO:0000313" key="5">
    <source>
        <dbReference type="Proteomes" id="UP000321947"/>
    </source>
</evidence>
<evidence type="ECO:0000256" key="1">
    <source>
        <dbReference type="SAM" id="MobiDB-lite"/>
    </source>
</evidence>
<feature type="compositionally biased region" description="Basic residues" evidence="1">
    <location>
        <begin position="19"/>
        <end position="34"/>
    </location>
</feature>
<feature type="compositionally biased region" description="Basic and acidic residues" evidence="1">
    <location>
        <begin position="88"/>
        <end position="97"/>
    </location>
</feature>
<protein>
    <submittedName>
        <fullName evidence="3">Uncharacterized protein</fullName>
    </submittedName>
</protein>
<reference evidence="4 5" key="1">
    <citation type="submission" date="2019-08" db="EMBL/GenBank/DDBJ databases">
        <title>Draft genome sequences of two oriental melons (Cucumis melo L. var makuwa).</title>
        <authorList>
            <person name="Kwon S.-Y."/>
        </authorList>
    </citation>
    <scope>NUCLEOTIDE SEQUENCE [LARGE SCALE GENOMIC DNA]</scope>
    <source>
        <strain evidence="5">cv. Chang Bougi</strain>
        <strain evidence="4">cv. SW 3</strain>
        <tissue evidence="3">Leaf</tissue>
    </source>
</reference>
<accession>A0A5D3BJW2</accession>
<feature type="compositionally biased region" description="Polar residues" evidence="1">
    <location>
        <begin position="64"/>
        <end position="81"/>
    </location>
</feature>
<name>A0A5D3BJW2_CUCMM</name>
<sequence>MPSSASRGFSRIVQPPAQPRRRTSTATRRSRRSRVALALCNPQSIYVPNPNSRALPSILNCRASPSTRNSTRAPAFSSSLRAQALQPRPRDGVVRRDCQSGIDIDMIRVIRRDPRSPIVLVFPSGMGRGKGKGKLASDQK</sequence>
<proteinExistence type="predicted"/>
<gene>
    <name evidence="3" type="ORF">E5676_scaffold507G00560</name>
    <name evidence="2" type="ORF">E6C27_scaffold498G00800</name>
</gene>
<dbReference type="Proteomes" id="UP000321393">
    <property type="component" value="Unassembled WGS sequence"/>
</dbReference>
<dbReference type="AlphaFoldDB" id="A0A5D3BJW2"/>
<evidence type="ECO:0000313" key="4">
    <source>
        <dbReference type="Proteomes" id="UP000321393"/>
    </source>
</evidence>
<organism evidence="3 5">
    <name type="scientific">Cucumis melo var. makuwa</name>
    <name type="common">Oriental melon</name>
    <dbReference type="NCBI Taxonomy" id="1194695"/>
    <lineage>
        <taxon>Eukaryota</taxon>
        <taxon>Viridiplantae</taxon>
        <taxon>Streptophyta</taxon>
        <taxon>Embryophyta</taxon>
        <taxon>Tracheophyta</taxon>
        <taxon>Spermatophyta</taxon>
        <taxon>Magnoliopsida</taxon>
        <taxon>eudicotyledons</taxon>
        <taxon>Gunneridae</taxon>
        <taxon>Pentapetalae</taxon>
        <taxon>rosids</taxon>
        <taxon>fabids</taxon>
        <taxon>Cucurbitales</taxon>
        <taxon>Cucurbitaceae</taxon>
        <taxon>Benincaseae</taxon>
        <taxon>Cucumis</taxon>
    </lineage>
</organism>
<dbReference type="EMBL" id="SSTE01013200">
    <property type="protein sequence ID" value="KAA0047467.1"/>
    <property type="molecule type" value="Genomic_DNA"/>
</dbReference>
<feature type="region of interest" description="Disordered" evidence="1">
    <location>
        <begin position="1"/>
        <end position="34"/>
    </location>
</feature>
<evidence type="ECO:0000313" key="3">
    <source>
        <dbReference type="EMBL" id="TYJ98665.1"/>
    </source>
</evidence>
<comment type="caution">
    <text evidence="3">The sequence shown here is derived from an EMBL/GenBank/DDBJ whole genome shotgun (WGS) entry which is preliminary data.</text>
</comment>
<evidence type="ECO:0000313" key="2">
    <source>
        <dbReference type="EMBL" id="KAA0047467.1"/>
    </source>
</evidence>
<feature type="region of interest" description="Disordered" evidence="1">
    <location>
        <begin position="64"/>
        <end position="97"/>
    </location>
</feature>
<dbReference type="Proteomes" id="UP000321947">
    <property type="component" value="Unassembled WGS sequence"/>
</dbReference>
<dbReference type="EMBL" id="SSTD01017954">
    <property type="protein sequence ID" value="TYJ98665.1"/>
    <property type="molecule type" value="Genomic_DNA"/>
</dbReference>